<organism evidence="5 6">
    <name type="scientific">Clohesyomyces aquaticus</name>
    <dbReference type="NCBI Taxonomy" id="1231657"/>
    <lineage>
        <taxon>Eukaryota</taxon>
        <taxon>Fungi</taxon>
        <taxon>Dikarya</taxon>
        <taxon>Ascomycota</taxon>
        <taxon>Pezizomycotina</taxon>
        <taxon>Dothideomycetes</taxon>
        <taxon>Pleosporomycetidae</taxon>
        <taxon>Pleosporales</taxon>
        <taxon>Lindgomycetaceae</taxon>
        <taxon>Clohesyomyces</taxon>
    </lineage>
</organism>
<accession>A0A1Y1YCZ5</accession>
<evidence type="ECO:0000256" key="1">
    <source>
        <dbReference type="ARBA" id="ARBA00023186"/>
    </source>
</evidence>
<dbReference type="PANTHER" id="PTHR44145:SF3">
    <property type="entry name" value="DNAJ HOMOLOG SUBFAMILY A MEMBER 3, MITOCHONDRIAL"/>
    <property type="match status" value="1"/>
</dbReference>
<dbReference type="OrthoDB" id="10250354at2759"/>
<dbReference type="InterPro" id="IPR036869">
    <property type="entry name" value="J_dom_sf"/>
</dbReference>
<dbReference type="SMART" id="SM00271">
    <property type="entry name" value="DnaJ"/>
    <property type="match status" value="1"/>
</dbReference>
<gene>
    <name evidence="5" type="ORF">BCR34DRAFT_594117</name>
</gene>
<dbReference type="Gene3D" id="1.10.287.110">
    <property type="entry name" value="DnaJ domain"/>
    <property type="match status" value="1"/>
</dbReference>
<dbReference type="Pfam" id="PF00226">
    <property type="entry name" value="DnaJ"/>
    <property type="match status" value="1"/>
</dbReference>
<dbReference type="Proteomes" id="UP000193144">
    <property type="component" value="Unassembled WGS sequence"/>
</dbReference>
<dbReference type="EMBL" id="MCFA01000276">
    <property type="protein sequence ID" value="ORX95494.1"/>
    <property type="molecule type" value="Genomic_DNA"/>
</dbReference>
<feature type="compositionally biased region" description="Basic residues" evidence="2">
    <location>
        <begin position="134"/>
        <end position="144"/>
    </location>
</feature>
<keyword evidence="3" id="KW-0472">Membrane</keyword>
<proteinExistence type="predicted"/>
<feature type="region of interest" description="Disordered" evidence="2">
    <location>
        <begin position="132"/>
        <end position="257"/>
    </location>
</feature>
<keyword evidence="3" id="KW-1133">Transmembrane helix</keyword>
<dbReference type="InterPro" id="IPR051938">
    <property type="entry name" value="Apopto_cytoskel_mod"/>
</dbReference>
<dbReference type="AlphaFoldDB" id="A0A1Y1YCZ5"/>
<protein>
    <recommendedName>
        <fullName evidence="4">J domain-containing protein</fullName>
    </recommendedName>
</protein>
<evidence type="ECO:0000313" key="5">
    <source>
        <dbReference type="EMBL" id="ORX95494.1"/>
    </source>
</evidence>
<feature type="transmembrane region" description="Helical" evidence="3">
    <location>
        <begin position="286"/>
        <end position="307"/>
    </location>
</feature>
<sequence length="319" mass="34541">MPLRPASVGLPLSIQHPARHILPPRPRHETSTSTSTSTSTNVLTRTFHASSPIRASVSDPLPDHYATLSLPHGASPADIKRQFFTLSKQHHPDHNPSDPSASTRFVQISEAYHVLSVPEKRAQYDAQLHGWPAHSHHDRHRRHGHGEGGEGRKGSYSSASFAGSRPASGLNKKRGTFRGPPPSFYKSGGYGNAHHKRTEYAGQSHPSAGVGEGAEGAEDASGSSSNSNAGAFGGFGPGQTGQGTQVPHFNTRRHKETHEQIIEHIYGRRKTRESEHAWERINKGGMIVPFLLVSGTLGAIGGFAHLVREEHVSKKKEKA</sequence>
<evidence type="ECO:0000313" key="6">
    <source>
        <dbReference type="Proteomes" id="UP000193144"/>
    </source>
</evidence>
<dbReference type="SUPFAM" id="SSF46565">
    <property type="entry name" value="Chaperone J-domain"/>
    <property type="match status" value="1"/>
</dbReference>
<keyword evidence="1" id="KW-0143">Chaperone</keyword>
<dbReference type="PRINTS" id="PR00625">
    <property type="entry name" value="JDOMAIN"/>
</dbReference>
<feature type="compositionally biased region" description="Low complexity" evidence="2">
    <location>
        <begin position="219"/>
        <end position="230"/>
    </location>
</feature>
<reference evidence="5 6" key="1">
    <citation type="submission" date="2016-07" db="EMBL/GenBank/DDBJ databases">
        <title>Pervasive Adenine N6-methylation of Active Genes in Fungi.</title>
        <authorList>
            <consortium name="DOE Joint Genome Institute"/>
            <person name="Mondo S.J."/>
            <person name="Dannebaum R.O."/>
            <person name="Kuo R.C."/>
            <person name="Labutti K."/>
            <person name="Haridas S."/>
            <person name="Kuo A."/>
            <person name="Salamov A."/>
            <person name="Ahrendt S.R."/>
            <person name="Lipzen A."/>
            <person name="Sullivan W."/>
            <person name="Andreopoulos W.B."/>
            <person name="Clum A."/>
            <person name="Lindquist E."/>
            <person name="Daum C."/>
            <person name="Ramamoorthy G.K."/>
            <person name="Gryganskyi A."/>
            <person name="Culley D."/>
            <person name="Magnuson J.K."/>
            <person name="James T.Y."/>
            <person name="O'Malley M.A."/>
            <person name="Stajich J.E."/>
            <person name="Spatafora J.W."/>
            <person name="Visel A."/>
            <person name="Grigoriev I.V."/>
        </authorList>
    </citation>
    <scope>NUCLEOTIDE SEQUENCE [LARGE SCALE GENOMIC DNA]</scope>
    <source>
        <strain evidence="5 6">CBS 115471</strain>
    </source>
</reference>
<comment type="caution">
    <text evidence="5">The sequence shown here is derived from an EMBL/GenBank/DDBJ whole genome shotgun (WGS) entry which is preliminary data.</text>
</comment>
<evidence type="ECO:0000259" key="4">
    <source>
        <dbReference type="PROSITE" id="PS50076"/>
    </source>
</evidence>
<feature type="region of interest" description="Disordered" evidence="2">
    <location>
        <begin position="1"/>
        <end position="44"/>
    </location>
</feature>
<keyword evidence="3" id="KW-0812">Transmembrane</keyword>
<dbReference type="PROSITE" id="PS50076">
    <property type="entry name" value="DNAJ_2"/>
    <property type="match status" value="1"/>
</dbReference>
<feature type="compositionally biased region" description="Gly residues" evidence="2">
    <location>
        <begin position="231"/>
        <end position="241"/>
    </location>
</feature>
<dbReference type="STRING" id="1231657.A0A1Y1YCZ5"/>
<keyword evidence="6" id="KW-1185">Reference proteome</keyword>
<feature type="domain" description="J" evidence="4">
    <location>
        <begin position="63"/>
        <end position="128"/>
    </location>
</feature>
<dbReference type="CDD" id="cd06257">
    <property type="entry name" value="DnaJ"/>
    <property type="match status" value="1"/>
</dbReference>
<evidence type="ECO:0000256" key="3">
    <source>
        <dbReference type="SAM" id="Phobius"/>
    </source>
</evidence>
<dbReference type="PANTHER" id="PTHR44145">
    <property type="entry name" value="DNAJ HOMOLOG SUBFAMILY A MEMBER 3, MITOCHONDRIAL"/>
    <property type="match status" value="1"/>
</dbReference>
<name>A0A1Y1YCZ5_9PLEO</name>
<evidence type="ECO:0000256" key="2">
    <source>
        <dbReference type="SAM" id="MobiDB-lite"/>
    </source>
</evidence>
<dbReference type="InterPro" id="IPR001623">
    <property type="entry name" value="DnaJ_domain"/>
</dbReference>
<feature type="compositionally biased region" description="Low complexity" evidence="2">
    <location>
        <begin position="31"/>
        <end position="40"/>
    </location>
</feature>